<dbReference type="Proteomes" id="UP000321574">
    <property type="component" value="Unassembled WGS sequence"/>
</dbReference>
<dbReference type="Pfam" id="PF06240">
    <property type="entry name" value="COXG"/>
    <property type="match status" value="1"/>
</dbReference>
<dbReference type="OrthoDB" id="2374625at2"/>
<comment type="caution">
    <text evidence="1">The sequence shown here is derived from an EMBL/GenBank/DDBJ whole genome shotgun (WGS) entry which is preliminary data.</text>
</comment>
<gene>
    <name evidence="1" type="ORF">FHP05_08475</name>
</gene>
<dbReference type="Gene3D" id="3.30.530.20">
    <property type="match status" value="1"/>
</dbReference>
<dbReference type="RefSeq" id="WP_147667042.1">
    <property type="nucleotide sequence ID" value="NZ_VDUW01000004.1"/>
</dbReference>
<keyword evidence="2" id="KW-1185">Reference proteome</keyword>
<accession>A0A5C8NVI1</accession>
<dbReference type="SUPFAM" id="SSF55961">
    <property type="entry name" value="Bet v1-like"/>
    <property type="match status" value="1"/>
</dbReference>
<name>A0A5C8NVI1_9BACI</name>
<proteinExistence type="predicted"/>
<organism evidence="1 2">
    <name type="scientific">Cerasibacillus terrae</name>
    <dbReference type="NCBI Taxonomy" id="2498845"/>
    <lineage>
        <taxon>Bacteria</taxon>
        <taxon>Bacillati</taxon>
        <taxon>Bacillota</taxon>
        <taxon>Bacilli</taxon>
        <taxon>Bacillales</taxon>
        <taxon>Bacillaceae</taxon>
        <taxon>Cerasibacillus</taxon>
    </lineage>
</organism>
<evidence type="ECO:0000313" key="1">
    <source>
        <dbReference type="EMBL" id="TXL65159.1"/>
    </source>
</evidence>
<dbReference type="CDD" id="cd07812">
    <property type="entry name" value="SRPBCC"/>
    <property type="match status" value="1"/>
</dbReference>
<dbReference type="InterPro" id="IPR023393">
    <property type="entry name" value="START-like_dom_sf"/>
</dbReference>
<sequence length="151" mass="17293">MTAGTHQMKLALPIEHVWSFISDVNNWAYCIDGYIHHQMINPKQSNWKIKGDLGVVQRTVQIKVHIMEWKKPNKIVFRFSGLQGKINGNGYFKAFDNNQTTEVCTHISIQLNGLKGSLIRPVLKPLMPKIVKRLTERVAKEITQKHPIPLA</sequence>
<dbReference type="InterPro" id="IPR010419">
    <property type="entry name" value="CO_DH_gsu"/>
</dbReference>
<evidence type="ECO:0000313" key="2">
    <source>
        <dbReference type="Proteomes" id="UP000321574"/>
    </source>
</evidence>
<protein>
    <submittedName>
        <fullName evidence="1">SRPBCC family protein</fullName>
    </submittedName>
</protein>
<reference evidence="1 2" key="1">
    <citation type="submission" date="2019-06" db="EMBL/GenBank/DDBJ databases">
        <title>Cerasibacillus sp. nov., isolated from maize field.</title>
        <authorList>
            <person name="Lin S.-Y."/>
            <person name="Tsai C.-F."/>
            <person name="Young C.-C."/>
        </authorList>
    </citation>
    <scope>NUCLEOTIDE SEQUENCE [LARGE SCALE GENOMIC DNA]</scope>
    <source>
        <strain evidence="1 2">CC-CFT480</strain>
    </source>
</reference>
<dbReference type="EMBL" id="VDUW01000004">
    <property type="protein sequence ID" value="TXL65159.1"/>
    <property type="molecule type" value="Genomic_DNA"/>
</dbReference>
<dbReference type="AlphaFoldDB" id="A0A5C8NVI1"/>